<proteinExistence type="predicted"/>
<dbReference type="InterPro" id="IPR055624">
    <property type="entry name" value="DUF7200"/>
</dbReference>
<keyword evidence="2" id="KW-1185">Reference proteome</keyword>
<dbReference type="Proteomes" id="UP000240294">
    <property type="component" value="Genome"/>
</dbReference>
<accession>A0A2I6UFE5</accession>
<name>A0A2I6UFE5_9CAUD</name>
<dbReference type="Pfam" id="PF23830">
    <property type="entry name" value="DUF7200"/>
    <property type="match status" value="1"/>
</dbReference>
<evidence type="ECO:0000313" key="2">
    <source>
        <dbReference type="Proteomes" id="UP000240294"/>
    </source>
</evidence>
<organism evidence="1 2">
    <name type="scientific">Klebsiella phage vB_Kpn_F48</name>
    <dbReference type="NCBI Taxonomy" id="2070028"/>
    <lineage>
        <taxon>Viruses</taxon>
        <taxon>Duplodnaviria</taxon>
        <taxon>Heunggongvirae</taxon>
        <taxon>Uroviricota</taxon>
        <taxon>Caudoviricetes</taxon>
        <taxon>Marfavirus</taxon>
        <taxon>Marfavirus F48</taxon>
    </lineage>
</organism>
<gene>
    <name evidence="1" type="ORF">vBKpnF48_76</name>
</gene>
<reference evidence="2" key="1">
    <citation type="submission" date="2018-01" db="EMBL/GenBank/DDBJ databases">
        <title>Direct submission.</title>
        <authorList>
            <person name="Ciacci N."/>
        </authorList>
    </citation>
    <scope>NUCLEOTIDE SEQUENCE [LARGE SCALE GENOMIC DNA]</scope>
</reference>
<protein>
    <submittedName>
        <fullName evidence="1">Uncharacterized protein</fullName>
    </submittedName>
</protein>
<evidence type="ECO:0000313" key="1">
    <source>
        <dbReference type="EMBL" id="AUO78701.1"/>
    </source>
</evidence>
<sequence length="88" mass="10430">MNSLTLVANDEHFIVDSYMGVYYLPFGDASDDSYNFHVSELNHSHYQRLYKGLVQYQQENGITVSLNYEQFLSICERLFEMYCILRKL</sequence>
<dbReference type="EMBL" id="MG746602">
    <property type="protein sequence ID" value="AUO78701.1"/>
    <property type="molecule type" value="Genomic_DNA"/>
</dbReference>